<dbReference type="PANTHER" id="PTHR30055:SF234">
    <property type="entry name" value="HTH-TYPE TRANSCRIPTIONAL REGULATOR BETI"/>
    <property type="match status" value="1"/>
</dbReference>
<reference evidence="6 7" key="1">
    <citation type="submission" date="2014-07" db="EMBL/GenBank/DDBJ databases">
        <title>Complete genome sequence of Corynebacterium atypicum DSM 44849: identifiction of the mycolic acid biosynthesis genes.</title>
        <authorList>
            <person name="Tippelt A."/>
            <person name="Mollmann S."/>
            <person name="Albersmeier A."/>
            <person name="Jaenicke S."/>
            <person name="Ruckert C."/>
            <person name="Tauch A."/>
        </authorList>
    </citation>
    <scope>NUCLEOTIDE SEQUENCE [LARGE SCALE GENOMIC DNA]</scope>
    <source>
        <strain evidence="6 7">R2070</strain>
    </source>
</reference>
<evidence type="ECO:0000313" key="7">
    <source>
        <dbReference type="Proteomes" id="UP000028504"/>
    </source>
</evidence>
<dbReference type="InterPro" id="IPR001647">
    <property type="entry name" value="HTH_TetR"/>
</dbReference>
<dbReference type="PROSITE" id="PS50977">
    <property type="entry name" value="HTH_TETR_2"/>
    <property type="match status" value="1"/>
</dbReference>
<dbReference type="InterPro" id="IPR050109">
    <property type="entry name" value="HTH-type_TetR-like_transc_reg"/>
</dbReference>
<gene>
    <name evidence="6" type="ORF">CATYP_07715</name>
</gene>
<dbReference type="SUPFAM" id="SSF48498">
    <property type="entry name" value="Tetracyclin repressor-like, C-terminal domain"/>
    <property type="match status" value="1"/>
</dbReference>
<protein>
    <submittedName>
        <fullName evidence="6">TetR family transcriptional regulator</fullName>
    </submittedName>
</protein>
<dbReference type="PRINTS" id="PR00455">
    <property type="entry name" value="HTHTETR"/>
</dbReference>
<evidence type="ECO:0000256" key="2">
    <source>
        <dbReference type="ARBA" id="ARBA00023125"/>
    </source>
</evidence>
<feature type="DNA-binding region" description="H-T-H motif" evidence="4">
    <location>
        <begin position="26"/>
        <end position="45"/>
    </location>
</feature>
<evidence type="ECO:0000259" key="5">
    <source>
        <dbReference type="PROSITE" id="PS50977"/>
    </source>
</evidence>
<proteinExistence type="predicted"/>
<keyword evidence="3" id="KW-0804">Transcription</keyword>
<dbReference type="Proteomes" id="UP000028504">
    <property type="component" value="Chromosome"/>
</dbReference>
<feature type="domain" description="HTH tetR-type" evidence="5">
    <location>
        <begin position="3"/>
        <end position="63"/>
    </location>
</feature>
<keyword evidence="7" id="KW-1185">Reference proteome</keyword>
<dbReference type="Pfam" id="PF17937">
    <property type="entry name" value="TetR_C_28"/>
    <property type="match status" value="1"/>
</dbReference>
<dbReference type="PANTHER" id="PTHR30055">
    <property type="entry name" value="HTH-TYPE TRANSCRIPTIONAL REGULATOR RUTR"/>
    <property type="match status" value="1"/>
</dbReference>
<keyword evidence="2 4" id="KW-0238">DNA-binding</keyword>
<dbReference type="Pfam" id="PF00440">
    <property type="entry name" value="TetR_N"/>
    <property type="match status" value="1"/>
</dbReference>
<dbReference type="InterPro" id="IPR041479">
    <property type="entry name" value="TetR_CgmR_C"/>
</dbReference>
<dbReference type="InterPro" id="IPR036271">
    <property type="entry name" value="Tet_transcr_reg_TetR-rel_C_sf"/>
</dbReference>
<keyword evidence="1" id="KW-0805">Transcription regulation</keyword>
<name>A0ABM5QP25_9CORY</name>
<evidence type="ECO:0000256" key="1">
    <source>
        <dbReference type="ARBA" id="ARBA00023015"/>
    </source>
</evidence>
<dbReference type="RefSeq" id="WP_038606284.1">
    <property type="nucleotide sequence ID" value="NZ_CP008944.1"/>
</dbReference>
<evidence type="ECO:0000256" key="4">
    <source>
        <dbReference type="PROSITE-ProRule" id="PRU00335"/>
    </source>
</evidence>
<sequence length="181" mass="19876">MRPSKREHILNTAIGIVDAKGLEALTYDSLAEATGVSKSGLVYHFPSRHGLMLAIHEHLAQLWEEELQSHAGGPAEKVSASTRLRALVASLSHQASRADLLVQLDAISHEDYQRVWLSVDRRWLPDPAEIGRSADATSAYLVVVAAEGLWLHDFVHFYSLSSAQRAALTTAILDRIPTSYA</sequence>
<accession>A0ABM5QP25</accession>
<evidence type="ECO:0000313" key="6">
    <source>
        <dbReference type="EMBL" id="AIG64491.1"/>
    </source>
</evidence>
<dbReference type="EMBL" id="CP008944">
    <property type="protein sequence ID" value="AIG64491.1"/>
    <property type="molecule type" value="Genomic_DNA"/>
</dbReference>
<dbReference type="Gene3D" id="1.10.357.10">
    <property type="entry name" value="Tetracycline Repressor, domain 2"/>
    <property type="match status" value="1"/>
</dbReference>
<dbReference type="SUPFAM" id="SSF46689">
    <property type="entry name" value="Homeodomain-like"/>
    <property type="match status" value="1"/>
</dbReference>
<evidence type="ECO:0000256" key="3">
    <source>
        <dbReference type="ARBA" id="ARBA00023163"/>
    </source>
</evidence>
<organism evidence="6 7">
    <name type="scientific">Corynebacterium atypicum</name>
    <dbReference type="NCBI Taxonomy" id="191610"/>
    <lineage>
        <taxon>Bacteria</taxon>
        <taxon>Bacillati</taxon>
        <taxon>Actinomycetota</taxon>
        <taxon>Actinomycetes</taxon>
        <taxon>Mycobacteriales</taxon>
        <taxon>Corynebacteriaceae</taxon>
        <taxon>Corynebacterium</taxon>
    </lineage>
</organism>
<dbReference type="InterPro" id="IPR009057">
    <property type="entry name" value="Homeodomain-like_sf"/>
</dbReference>